<evidence type="ECO:0000313" key="1">
    <source>
        <dbReference type="EMBL" id="QJI03405.1"/>
    </source>
</evidence>
<reference evidence="1" key="1">
    <citation type="submission" date="2020-03" db="EMBL/GenBank/DDBJ databases">
        <title>The deep terrestrial virosphere.</title>
        <authorList>
            <person name="Holmfeldt K."/>
            <person name="Nilsson E."/>
            <person name="Simone D."/>
            <person name="Lopez-Fernandez M."/>
            <person name="Wu X."/>
            <person name="de Brujin I."/>
            <person name="Lundin D."/>
            <person name="Andersson A."/>
            <person name="Bertilsson S."/>
            <person name="Dopson M."/>
        </authorList>
    </citation>
    <scope>NUCLEOTIDE SEQUENCE</scope>
    <source>
        <strain evidence="1">TM448B04489</strain>
    </source>
</reference>
<sequence>MKCPKCKKGDLEYYENNHYVGCTRCDFRNGFLKFILKVRKALGQI</sequence>
<organism evidence="1">
    <name type="scientific">viral metagenome</name>
    <dbReference type="NCBI Taxonomy" id="1070528"/>
    <lineage>
        <taxon>unclassified sequences</taxon>
        <taxon>metagenomes</taxon>
        <taxon>organismal metagenomes</taxon>
    </lineage>
</organism>
<gene>
    <name evidence="1" type="ORF">TM448B04489_0005</name>
</gene>
<dbReference type="EMBL" id="MT145085">
    <property type="protein sequence ID" value="QJI03405.1"/>
    <property type="molecule type" value="Genomic_DNA"/>
</dbReference>
<protein>
    <submittedName>
        <fullName evidence="1">Uncharacterized protein</fullName>
    </submittedName>
</protein>
<accession>A0A6M3XZG9</accession>
<proteinExistence type="predicted"/>
<name>A0A6M3XZG9_9ZZZZ</name>
<dbReference type="AlphaFoldDB" id="A0A6M3XZG9"/>